<evidence type="ECO:0000313" key="2">
    <source>
        <dbReference type="Proteomes" id="UP000216024"/>
    </source>
</evidence>
<sequence>MNMGKRDKEYDAFGPWILEINEKHTMPPLFIDYYTQTNTPLLFIKVPRNVDRRDACPGMNLYDYVIAIFNEHMEILHRKNDDSVRVMTIPYTDIKLIKNRHNLLKGTLSLYMKKETIQIDYNTVSEDIIMKMINFIRLGYLSSPIDTFKFTPLSDFSNQLEILYFNLIKEMKTYDPNIDMLAIQPKINLKEESF</sequence>
<dbReference type="AlphaFoldDB" id="A0A267MDN2"/>
<protein>
    <submittedName>
        <fullName evidence="1">Uncharacterized protein</fullName>
    </submittedName>
</protein>
<comment type="caution">
    <text evidence="1">The sequence shown here is derived from an EMBL/GenBank/DDBJ whole genome shotgun (WGS) entry which is preliminary data.</text>
</comment>
<organism evidence="1 2">
    <name type="scientific">Anaeromicrobium sediminis</name>
    <dbReference type="NCBI Taxonomy" id="1478221"/>
    <lineage>
        <taxon>Bacteria</taxon>
        <taxon>Bacillati</taxon>
        <taxon>Bacillota</taxon>
        <taxon>Clostridia</taxon>
        <taxon>Peptostreptococcales</taxon>
        <taxon>Thermotaleaceae</taxon>
        <taxon>Anaeromicrobium</taxon>
    </lineage>
</organism>
<proteinExistence type="predicted"/>
<keyword evidence="2" id="KW-1185">Reference proteome</keyword>
<dbReference type="Proteomes" id="UP000216024">
    <property type="component" value="Unassembled WGS sequence"/>
</dbReference>
<name>A0A267MDN2_9FIRM</name>
<gene>
    <name evidence="1" type="ORF">CCE28_20055</name>
</gene>
<accession>A0A267MDN2</accession>
<reference evidence="1 2" key="1">
    <citation type="submission" date="2017-06" db="EMBL/GenBank/DDBJ databases">
        <title>Draft genome sequence of anaerobic fermentative bacterium Anaeromicrobium sediminis DY2726D isolated from West Pacific Ocean sediments.</title>
        <authorList>
            <person name="Zeng X."/>
        </authorList>
    </citation>
    <scope>NUCLEOTIDE SEQUENCE [LARGE SCALE GENOMIC DNA]</scope>
    <source>
        <strain evidence="1 2">DY2726D</strain>
    </source>
</reference>
<dbReference type="EMBL" id="NIBG01000030">
    <property type="protein sequence ID" value="PAB56910.1"/>
    <property type="molecule type" value="Genomic_DNA"/>
</dbReference>
<evidence type="ECO:0000313" key="1">
    <source>
        <dbReference type="EMBL" id="PAB56910.1"/>
    </source>
</evidence>